<proteinExistence type="predicted"/>
<evidence type="ECO:0000313" key="3">
    <source>
        <dbReference type="Proteomes" id="UP000541352"/>
    </source>
</evidence>
<keyword evidence="1" id="KW-0732">Signal</keyword>
<protein>
    <submittedName>
        <fullName evidence="2">Uncharacterized protein</fullName>
    </submittedName>
</protein>
<evidence type="ECO:0000313" key="2">
    <source>
        <dbReference type="EMBL" id="MBB3842033.1"/>
    </source>
</evidence>
<dbReference type="Proteomes" id="UP000541352">
    <property type="component" value="Unassembled WGS sequence"/>
</dbReference>
<gene>
    <name evidence="2" type="ORF">FHS57_006062</name>
</gene>
<reference evidence="2 3" key="1">
    <citation type="submission" date="2020-08" db="EMBL/GenBank/DDBJ databases">
        <title>Genomic Encyclopedia of Type Strains, Phase IV (KMG-IV): sequencing the most valuable type-strain genomes for metagenomic binning, comparative biology and taxonomic classification.</title>
        <authorList>
            <person name="Goeker M."/>
        </authorList>
    </citation>
    <scope>NUCLEOTIDE SEQUENCE [LARGE SCALE GENOMIC DNA]</scope>
    <source>
        <strain evidence="2 3">DSM 17976</strain>
    </source>
</reference>
<name>A0A7W5ZS06_9BACT</name>
<comment type="caution">
    <text evidence="2">The sequence shown here is derived from an EMBL/GenBank/DDBJ whole genome shotgun (WGS) entry which is preliminary data.</text>
</comment>
<organism evidence="2 3">
    <name type="scientific">Runella defluvii</name>
    <dbReference type="NCBI Taxonomy" id="370973"/>
    <lineage>
        <taxon>Bacteria</taxon>
        <taxon>Pseudomonadati</taxon>
        <taxon>Bacteroidota</taxon>
        <taxon>Cytophagia</taxon>
        <taxon>Cytophagales</taxon>
        <taxon>Spirosomataceae</taxon>
        <taxon>Runella</taxon>
    </lineage>
</organism>
<dbReference type="AlphaFoldDB" id="A0A7W5ZS06"/>
<feature type="signal peptide" evidence="1">
    <location>
        <begin position="1"/>
        <end position="24"/>
    </location>
</feature>
<keyword evidence="3" id="KW-1185">Reference proteome</keyword>
<sequence>MNKSKLKWILTFLSVMMLFGKLQAQTDSATVVVYRQLKFSAGVSAIAVGSSADSLFMWVRSNKVVVLRVAAGQHQFSTYLDMSDKLSKPIPWAFTIAPNETKYVEFDTKAAFPTAVPVIREQSEEVFNQLIQNPKWQRRRDEAEVVHY</sequence>
<evidence type="ECO:0000256" key="1">
    <source>
        <dbReference type="SAM" id="SignalP"/>
    </source>
</evidence>
<dbReference type="RefSeq" id="WP_183980101.1">
    <property type="nucleotide sequence ID" value="NZ_JACIBY010000024.1"/>
</dbReference>
<accession>A0A7W5ZS06</accession>
<feature type="chain" id="PRO_5030927502" evidence="1">
    <location>
        <begin position="25"/>
        <end position="148"/>
    </location>
</feature>
<dbReference type="EMBL" id="JACIBY010000024">
    <property type="protein sequence ID" value="MBB3842033.1"/>
    <property type="molecule type" value="Genomic_DNA"/>
</dbReference>